<dbReference type="InterPro" id="IPR041112">
    <property type="entry name" value="Nuf2_DHR10-like"/>
</dbReference>
<evidence type="ECO:0000313" key="15">
    <source>
        <dbReference type="EMBL" id="KAG0667648.1"/>
    </source>
</evidence>
<keyword evidence="16" id="KW-1185">Reference proteome</keyword>
<keyword evidence="8" id="KW-0539">Nucleus</keyword>
<evidence type="ECO:0000256" key="7">
    <source>
        <dbReference type="ARBA" id="ARBA00023054"/>
    </source>
</evidence>
<evidence type="ECO:0000259" key="13">
    <source>
        <dbReference type="Pfam" id="PF03800"/>
    </source>
</evidence>
<feature type="coiled-coil region" evidence="11">
    <location>
        <begin position="144"/>
        <end position="178"/>
    </location>
</feature>
<feature type="domain" description="Kinetochore protein Nuf2 N-terminal" evidence="13">
    <location>
        <begin position="14"/>
        <end position="142"/>
    </location>
</feature>
<comment type="similarity">
    <text evidence="3">Belongs to the NUF2 family.</text>
</comment>
<accession>A0A9P6WBJ7</accession>
<evidence type="ECO:0000256" key="1">
    <source>
        <dbReference type="ARBA" id="ARBA00004123"/>
    </source>
</evidence>
<feature type="coiled-coil region" evidence="11">
    <location>
        <begin position="207"/>
        <end position="280"/>
    </location>
</feature>
<evidence type="ECO:0000256" key="5">
    <source>
        <dbReference type="ARBA" id="ARBA00022618"/>
    </source>
</evidence>
<dbReference type="OrthoDB" id="8194677at2759"/>
<organism evidence="15 16">
    <name type="scientific">Rhodotorula mucilaginosa</name>
    <name type="common">Yeast</name>
    <name type="synonym">Rhodotorula rubra</name>
    <dbReference type="NCBI Taxonomy" id="5537"/>
    <lineage>
        <taxon>Eukaryota</taxon>
        <taxon>Fungi</taxon>
        <taxon>Dikarya</taxon>
        <taxon>Basidiomycota</taxon>
        <taxon>Pucciniomycotina</taxon>
        <taxon>Microbotryomycetes</taxon>
        <taxon>Sporidiobolales</taxon>
        <taxon>Sporidiobolaceae</taxon>
        <taxon>Rhodotorula</taxon>
    </lineage>
</organism>
<dbReference type="GO" id="GO:0031262">
    <property type="term" value="C:Ndc80 complex"/>
    <property type="evidence" value="ECO:0007669"/>
    <property type="project" value="InterPro"/>
</dbReference>
<evidence type="ECO:0000256" key="11">
    <source>
        <dbReference type="SAM" id="Coils"/>
    </source>
</evidence>
<feature type="region of interest" description="Disordered" evidence="12">
    <location>
        <begin position="361"/>
        <end position="380"/>
    </location>
</feature>
<sequence length="459" mass="53583">MAPAPAAQQATQTVTFPVLDPPVLLSDGASIGCPLQPDDLTHPQPARIQVVYEWWMNRLLGLQAEDVKRAAEAQLDQVEHPEIYREAMYLGVFTIALNQLLIPAGVHDFTVRDLTFPRPDRLRYILSAVINFFFFAEEQGERVLRPLEDEMNELAKEEVALIEENQKLREKIEEEKEVRVQNAAKMAEFRPDEVRLHTSLKTMGHEMDDLRKTTKAMKMDNEELRRRLTELTQENKNLEGVLMELRGQIVSSPEKLQSKIEDMQRQLNRDKEMFQDTEAKERQTQSKINALTQYCQELTTCIRILDDWSVDVEKLRDAESRLGEHEDHLRNLEAEQSDLRDRIELLERRIHNGREELTRMKDKMERKREAAKGRKRDLELQHAASIEEKRHLDDEAFKKNLEAQAVEQHIRDMYTSLNTELDKGEKAFKRIKEQITLYSIRLNKALDSINELNALDPEL</sequence>
<comment type="caution">
    <text evidence="15">The sequence shown here is derived from an EMBL/GenBank/DDBJ whole genome shotgun (WGS) entry which is preliminary data.</text>
</comment>
<keyword evidence="4" id="KW-0158">Chromosome</keyword>
<keyword evidence="7 11" id="KW-0175">Coiled coil</keyword>
<evidence type="ECO:0000256" key="6">
    <source>
        <dbReference type="ARBA" id="ARBA00022776"/>
    </source>
</evidence>
<evidence type="ECO:0000256" key="10">
    <source>
        <dbReference type="ARBA" id="ARBA00023328"/>
    </source>
</evidence>
<dbReference type="GO" id="GO:0051301">
    <property type="term" value="P:cell division"/>
    <property type="evidence" value="ECO:0007669"/>
    <property type="project" value="UniProtKB-KW"/>
</dbReference>
<dbReference type="GO" id="GO:0005634">
    <property type="term" value="C:nucleus"/>
    <property type="evidence" value="ECO:0007669"/>
    <property type="project" value="UniProtKB-SubCell"/>
</dbReference>
<feature type="domain" description="Nuf2 DHR10-like" evidence="14">
    <location>
        <begin position="265"/>
        <end position="376"/>
    </location>
</feature>
<evidence type="ECO:0000256" key="12">
    <source>
        <dbReference type="SAM" id="MobiDB-lite"/>
    </source>
</evidence>
<proteinExistence type="inferred from homology"/>
<protein>
    <submittedName>
        <fullName evidence="15">Kinetochore-associated Ndc80 complex subunit nuf2</fullName>
    </submittedName>
</protein>
<dbReference type="InterPro" id="IPR038275">
    <property type="entry name" value="Nuf2_N_sf"/>
</dbReference>
<name>A0A9P6WBJ7_RHOMI</name>
<dbReference type="InterPro" id="IPR005549">
    <property type="entry name" value="Kinetochore_Nuf2_N"/>
</dbReference>
<evidence type="ECO:0000256" key="8">
    <source>
        <dbReference type="ARBA" id="ARBA00023242"/>
    </source>
</evidence>
<dbReference type="Pfam" id="PF18595">
    <property type="entry name" value="Nuf2_DHR10-like"/>
    <property type="match status" value="1"/>
</dbReference>
<evidence type="ECO:0000259" key="14">
    <source>
        <dbReference type="Pfam" id="PF18595"/>
    </source>
</evidence>
<evidence type="ECO:0000256" key="4">
    <source>
        <dbReference type="ARBA" id="ARBA00022454"/>
    </source>
</evidence>
<gene>
    <name evidence="15" type="primary">NUF2</name>
    <name evidence="15" type="ORF">C6P46_000185</name>
</gene>
<evidence type="ECO:0000256" key="2">
    <source>
        <dbReference type="ARBA" id="ARBA00004584"/>
    </source>
</evidence>
<keyword evidence="5" id="KW-0132">Cell division</keyword>
<dbReference type="EMBL" id="PUHQ01000001">
    <property type="protein sequence ID" value="KAG0667648.1"/>
    <property type="molecule type" value="Genomic_DNA"/>
</dbReference>
<dbReference type="Pfam" id="PF03800">
    <property type="entry name" value="Nuf2"/>
    <property type="match status" value="1"/>
</dbReference>
<evidence type="ECO:0000256" key="3">
    <source>
        <dbReference type="ARBA" id="ARBA00005498"/>
    </source>
</evidence>
<dbReference type="Proteomes" id="UP000777482">
    <property type="component" value="Unassembled WGS sequence"/>
</dbReference>
<dbReference type="Gene3D" id="1.10.418.60">
    <property type="entry name" value="Ncd80 complex, Nuf2 subunit"/>
    <property type="match status" value="1"/>
</dbReference>
<keyword evidence="9" id="KW-0131">Cell cycle</keyword>
<evidence type="ECO:0000256" key="9">
    <source>
        <dbReference type="ARBA" id="ARBA00023306"/>
    </source>
</evidence>
<dbReference type="AlphaFoldDB" id="A0A9P6WBJ7"/>
<reference evidence="15 16" key="1">
    <citation type="submission" date="2020-11" db="EMBL/GenBank/DDBJ databases">
        <title>Kefir isolates.</title>
        <authorList>
            <person name="Marcisauskas S."/>
            <person name="Kim Y."/>
            <person name="Blasche S."/>
        </authorList>
    </citation>
    <scope>NUCLEOTIDE SEQUENCE [LARGE SCALE GENOMIC DNA]</scope>
    <source>
        <strain evidence="15 16">KR</strain>
    </source>
</reference>
<keyword evidence="6" id="KW-0498">Mitosis</keyword>
<keyword evidence="10" id="KW-0137">Centromere</keyword>
<comment type="subcellular location">
    <subcellularLocation>
        <location evidence="2">Chromosome</location>
        <location evidence="2">Centromere</location>
    </subcellularLocation>
    <subcellularLocation>
        <location evidence="1">Nucleus</location>
    </subcellularLocation>
</comment>
<evidence type="ECO:0000313" key="16">
    <source>
        <dbReference type="Proteomes" id="UP000777482"/>
    </source>
</evidence>